<evidence type="ECO:0000313" key="3">
    <source>
        <dbReference type="EMBL" id="KAK7746521.1"/>
    </source>
</evidence>
<dbReference type="Proteomes" id="UP001320420">
    <property type="component" value="Unassembled WGS sequence"/>
</dbReference>
<dbReference type="InterPro" id="IPR051948">
    <property type="entry name" value="Hsp70_co-chaperone_J-domain"/>
</dbReference>
<organism evidence="3 4">
    <name type="scientific">Diatrype stigma</name>
    <dbReference type="NCBI Taxonomy" id="117547"/>
    <lineage>
        <taxon>Eukaryota</taxon>
        <taxon>Fungi</taxon>
        <taxon>Dikarya</taxon>
        <taxon>Ascomycota</taxon>
        <taxon>Pezizomycotina</taxon>
        <taxon>Sordariomycetes</taxon>
        <taxon>Xylariomycetidae</taxon>
        <taxon>Xylariales</taxon>
        <taxon>Diatrypaceae</taxon>
        <taxon>Diatrype</taxon>
    </lineage>
</organism>
<dbReference type="PRINTS" id="PR00625">
    <property type="entry name" value="JDOMAIN"/>
</dbReference>
<dbReference type="CDD" id="cd06257">
    <property type="entry name" value="DnaJ"/>
    <property type="match status" value="1"/>
</dbReference>
<dbReference type="PROSITE" id="PS50076">
    <property type="entry name" value="DNAJ_2"/>
    <property type="match status" value="1"/>
</dbReference>
<dbReference type="PROSITE" id="PS00636">
    <property type="entry name" value="DNAJ_1"/>
    <property type="match status" value="1"/>
</dbReference>
<dbReference type="GO" id="GO:0051787">
    <property type="term" value="F:misfolded protein binding"/>
    <property type="evidence" value="ECO:0007669"/>
    <property type="project" value="TreeGrafter"/>
</dbReference>
<dbReference type="Gene3D" id="1.10.287.110">
    <property type="entry name" value="DnaJ domain"/>
    <property type="match status" value="1"/>
</dbReference>
<dbReference type="EMBL" id="JAKJXP020000098">
    <property type="protein sequence ID" value="KAK7746521.1"/>
    <property type="molecule type" value="Genomic_DNA"/>
</dbReference>
<dbReference type="InterPro" id="IPR001623">
    <property type="entry name" value="DnaJ_domain"/>
</dbReference>
<name>A0AAN9UGK0_9PEZI</name>
<dbReference type="PANTHER" id="PTHR44360:SF1">
    <property type="entry name" value="DNAJ HOMOLOG SUBFAMILY B MEMBER 9"/>
    <property type="match status" value="1"/>
</dbReference>
<dbReference type="GO" id="GO:0036503">
    <property type="term" value="P:ERAD pathway"/>
    <property type="evidence" value="ECO:0007669"/>
    <property type="project" value="TreeGrafter"/>
</dbReference>
<reference evidence="3 4" key="1">
    <citation type="submission" date="2024-02" db="EMBL/GenBank/DDBJ databases">
        <title>De novo assembly and annotation of 12 fungi associated with fruit tree decline syndrome in Ontario, Canada.</title>
        <authorList>
            <person name="Sulman M."/>
            <person name="Ellouze W."/>
            <person name="Ilyukhin E."/>
        </authorList>
    </citation>
    <scope>NUCLEOTIDE SEQUENCE [LARGE SCALE GENOMIC DNA]</scope>
    <source>
        <strain evidence="3 4">M11/M66-122</strain>
    </source>
</reference>
<comment type="caution">
    <text evidence="3">The sequence shown here is derived from an EMBL/GenBank/DDBJ whole genome shotgun (WGS) entry which is preliminary data.</text>
</comment>
<evidence type="ECO:0000259" key="2">
    <source>
        <dbReference type="PROSITE" id="PS50076"/>
    </source>
</evidence>
<dbReference type="InterPro" id="IPR036869">
    <property type="entry name" value="J_dom_sf"/>
</dbReference>
<sequence length="262" mass="30122">MSCDDTMFMLRVDKDADQAKIKKAFRKLCYQTHPDMVWGTGVHERYAKIVEAYEVLYDPDRRREYNKQIGADRPGLDNAFDEFGGRSAFRRRFETFKWQRSDQSTKAPSQEELPPELVCADMLHQIDAYLARIGVVGWSLANNGRTLSGTIPMASRDFWAAMDRAKVSTESMATQLQILKTKVQNLKDKPLCSIEERIEECCKVSDELSSVFEQVDAASRLTRLADALSSSIIRCLRRELRDPHIRQIAQLMRQWPQHNVSG</sequence>
<protein>
    <recommendedName>
        <fullName evidence="2">J domain-containing protein</fullName>
    </recommendedName>
</protein>
<accession>A0AAN9UGK0</accession>
<dbReference type="SMART" id="SM00271">
    <property type="entry name" value="DnaJ"/>
    <property type="match status" value="1"/>
</dbReference>
<proteinExistence type="predicted"/>
<dbReference type="PANTHER" id="PTHR44360">
    <property type="entry name" value="DNAJ HOMOLOG SUBFAMILY B MEMBER 9"/>
    <property type="match status" value="1"/>
</dbReference>
<dbReference type="GO" id="GO:0005783">
    <property type="term" value="C:endoplasmic reticulum"/>
    <property type="evidence" value="ECO:0007669"/>
    <property type="project" value="TreeGrafter"/>
</dbReference>
<keyword evidence="4" id="KW-1185">Reference proteome</keyword>
<feature type="domain" description="J" evidence="2">
    <location>
        <begin position="5"/>
        <end position="69"/>
    </location>
</feature>
<evidence type="ECO:0000313" key="4">
    <source>
        <dbReference type="Proteomes" id="UP001320420"/>
    </source>
</evidence>
<dbReference type="AlphaFoldDB" id="A0AAN9UGK0"/>
<keyword evidence="1" id="KW-0143">Chaperone</keyword>
<evidence type="ECO:0000256" key="1">
    <source>
        <dbReference type="ARBA" id="ARBA00023186"/>
    </source>
</evidence>
<gene>
    <name evidence="3" type="ORF">SLS62_009384</name>
</gene>
<dbReference type="InterPro" id="IPR018253">
    <property type="entry name" value="DnaJ_domain_CS"/>
</dbReference>
<dbReference type="Pfam" id="PF00226">
    <property type="entry name" value="DnaJ"/>
    <property type="match status" value="1"/>
</dbReference>
<dbReference type="GO" id="GO:0051087">
    <property type="term" value="F:protein-folding chaperone binding"/>
    <property type="evidence" value="ECO:0007669"/>
    <property type="project" value="TreeGrafter"/>
</dbReference>
<dbReference type="SUPFAM" id="SSF46565">
    <property type="entry name" value="Chaperone J-domain"/>
    <property type="match status" value="1"/>
</dbReference>